<sequence length="165" mass="18942">MTVCAACNVLPDDPQHAGFMLMPGWRFYPPCGEPRLSAKLPEQPGYYLLYVLRDSLQVKDCVSPPENDPLEMDYERDFLLAAVVRDAQADWHFRLKDMKIVDSILYVQLNVSRSPALLSASYVWKVNGAAVKLIRLYTDADNYAYVHGPAWNETPVKWRHLPEER</sequence>
<reference evidence="1 2" key="1">
    <citation type="submission" date="2019-07" db="EMBL/GenBank/DDBJ databases">
        <title>Whole genome shotgun sequence of Chitinophaga cymbidii NBRC 109752.</title>
        <authorList>
            <person name="Hosoyama A."/>
            <person name="Uohara A."/>
            <person name="Ohji S."/>
            <person name="Ichikawa N."/>
        </authorList>
    </citation>
    <scope>NUCLEOTIDE SEQUENCE [LARGE SCALE GENOMIC DNA]</scope>
    <source>
        <strain evidence="1 2">NBRC 109752</strain>
    </source>
</reference>
<dbReference type="AlphaFoldDB" id="A0A512RER0"/>
<dbReference type="EMBL" id="BKAU01000001">
    <property type="protein sequence ID" value="GEP94183.1"/>
    <property type="molecule type" value="Genomic_DNA"/>
</dbReference>
<name>A0A512RER0_9BACT</name>
<evidence type="ECO:0000313" key="1">
    <source>
        <dbReference type="EMBL" id="GEP94183.1"/>
    </source>
</evidence>
<gene>
    <name evidence="1" type="ORF">CCY01nite_04430</name>
</gene>
<dbReference type="Proteomes" id="UP000321436">
    <property type="component" value="Unassembled WGS sequence"/>
</dbReference>
<proteinExistence type="predicted"/>
<protein>
    <submittedName>
        <fullName evidence="1">Uncharacterized protein</fullName>
    </submittedName>
</protein>
<organism evidence="1 2">
    <name type="scientific">Chitinophaga cymbidii</name>
    <dbReference type="NCBI Taxonomy" id="1096750"/>
    <lineage>
        <taxon>Bacteria</taxon>
        <taxon>Pseudomonadati</taxon>
        <taxon>Bacteroidota</taxon>
        <taxon>Chitinophagia</taxon>
        <taxon>Chitinophagales</taxon>
        <taxon>Chitinophagaceae</taxon>
        <taxon>Chitinophaga</taxon>
    </lineage>
</organism>
<keyword evidence="2" id="KW-1185">Reference proteome</keyword>
<evidence type="ECO:0000313" key="2">
    <source>
        <dbReference type="Proteomes" id="UP000321436"/>
    </source>
</evidence>
<accession>A0A512RER0</accession>
<comment type="caution">
    <text evidence="1">The sequence shown here is derived from an EMBL/GenBank/DDBJ whole genome shotgun (WGS) entry which is preliminary data.</text>
</comment>